<reference evidence="3" key="1">
    <citation type="submission" date="2016-11" db="EMBL/GenBank/DDBJ databases">
        <authorList>
            <person name="Varghese N."/>
            <person name="Submissions S."/>
        </authorList>
    </citation>
    <scope>NUCLEOTIDE SEQUENCE [LARGE SCALE GENOMIC DNA]</scope>
    <source>
        <strain evidence="3">DSM 22363</strain>
    </source>
</reference>
<dbReference type="RefSeq" id="WP_074203197.1">
    <property type="nucleotide sequence ID" value="NZ_FSQW01000001.1"/>
</dbReference>
<gene>
    <name evidence="2" type="ORF">SAMN02745824_0072</name>
</gene>
<evidence type="ECO:0000313" key="3">
    <source>
        <dbReference type="Proteomes" id="UP000185192"/>
    </source>
</evidence>
<dbReference type="Gene3D" id="1.10.3110.10">
    <property type="entry name" value="protoporphyrinogen ix oxidase, domain 3"/>
    <property type="match status" value="1"/>
</dbReference>
<dbReference type="InterPro" id="IPR036188">
    <property type="entry name" value="FAD/NAD-bd_sf"/>
</dbReference>
<organism evidence="2 3">
    <name type="scientific">Parasphingorhabdus marina DSM 22363</name>
    <dbReference type="NCBI Taxonomy" id="1123272"/>
    <lineage>
        <taxon>Bacteria</taxon>
        <taxon>Pseudomonadati</taxon>
        <taxon>Pseudomonadota</taxon>
        <taxon>Alphaproteobacteria</taxon>
        <taxon>Sphingomonadales</taxon>
        <taxon>Sphingomonadaceae</taxon>
        <taxon>Parasphingorhabdus</taxon>
    </lineage>
</organism>
<dbReference type="Pfam" id="PF01593">
    <property type="entry name" value="Amino_oxidase"/>
    <property type="match status" value="1"/>
</dbReference>
<dbReference type="PANTHER" id="PTHR42923:SF17">
    <property type="entry name" value="AMINE OXIDASE DOMAIN-CONTAINING PROTEIN"/>
    <property type="match status" value="1"/>
</dbReference>
<dbReference type="InterPro" id="IPR050464">
    <property type="entry name" value="Zeta_carotene_desat/Oxidored"/>
</dbReference>
<dbReference type="OrthoDB" id="20837at2"/>
<dbReference type="EMBL" id="FSQW01000001">
    <property type="protein sequence ID" value="SIN59544.1"/>
    <property type="molecule type" value="Genomic_DNA"/>
</dbReference>
<dbReference type="Gene3D" id="3.90.660.20">
    <property type="entry name" value="Protoporphyrinogen oxidase, mitochondrial, domain 2"/>
    <property type="match status" value="1"/>
</dbReference>
<dbReference type="GO" id="GO:0016491">
    <property type="term" value="F:oxidoreductase activity"/>
    <property type="evidence" value="ECO:0007669"/>
    <property type="project" value="InterPro"/>
</dbReference>
<evidence type="ECO:0000313" key="2">
    <source>
        <dbReference type="EMBL" id="SIN59544.1"/>
    </source>
</evidence>
<dbReference type="SUPFAM" id="SSF51905">
    <property type="entry name" value="FAD/NAD(P)-binding domain"/>
    <property type="match status" value="1"/>
</dbReference>
<protein>
    <submittedName>
        <fullName evidence="2">Predicted NAD/FAD-binding protein</fullName>
    </submittedName>
</protein>
<dbReference type="STRING" id="1123272.SAMN02745824_0072"/>
<dbReference type="PANTHER" id="PTHR42923">
    <property type="entry name" value="PROTOPORPHYRINOGEN OXIDASE"/>
    <property type="match status" value="1"/>
</dbReference>
<dbReference type="AlphaFoldDB" id="A0A1N6CMD0"/>
<dbReference type="Proteomes" id="UP000185192">
    <property type="component" value="Unassembled WGS sequence"/>
</dbReference>
<proteinExistence type="predicted"/>
<feature type="domain" description="Amine oxidase" evidence="1">
    <location>
        <begin position="15"/>
        <end position="270"/>
    </location>
</feature>
<dbReference type="Gene3D" id="3.50.50.60">
    <property type="entry name" value="FAD/NAD(P)-binding domain"/>
    <property type="match status" value="1"/>
</dbReference>
<dbReference type="InterPro" id="IPR002937">
    <property type="entry name" value="Amino_oxidase"/>
</dbReference>
<keyword evidence="3" id="KW-1185">Reference proteome</keyword>
<evidence type="ECO:0000259" key="1">
    <source>
        <dbReference type="Pfam" id="PF01593"/>
    </source>
</evidence>
<accession>A0A1N6CMD0</accession>
<name>A0A1N6CMD0_9SPHN</name>
<sequence>MPERKLTLAVIGTGIAGLSAAWLLRNQYRVTVFESQSRAGMGVHTIDWTSRGKQSRIDVPLRIFSRGYYKHLLALYEHVGVKILATDHAGAFADGDGDMLFHYGNFNIGGQSISYPRGRSLFDPHAWKIGLQGRRFFARATKDMKNPGTLSDTSFGQYLQDSKAGPEFVDTVLLPMMSVTCTCDYQAVRDYPADIMLGYLTSGVQELGIMSAAKGVDDIVPRLLDGVELLTDSPVAEIRSGDDALTVTVAGGDSRTFDHVVVAAQAQQASAMLSGFDAQKQLLDTVPFETSEMSVHTDESLLPGRADQLSPVSYHIPEGSTRSEVTVNLTRTIARLNDQDTVFQTWNPIRDPDPDKELARVSFTRPTVTQDSRDAMSQLRDFHGQQGNRLWFCGSYVADKIPLLDAAVDSSVAVAERLGVPIPWQSGAAD</sequence>